<dbReference type="Gene3D" id="1.20.1250.20">
    <property type="entry name" value="MFS general substrate transporter like domains"/>
    <property type="match status" value="1"/>
</dbReference>
<evidence type="ECO:0000313" key="7">
    <source>
        <dbReference type="EMBL" id="EEC19311.1"/>
    </source>
</evidence>
<evidence type="ECO:0000256" key="3">
    <source>
        <dbReference type="ARBA" id="ARBA00022989"/>
    </source>
</evidence>
<dbReference type="GO" id="GO:0022857">
    <property type="term" value="F:transmembrane transporter activity"/>
    <property type="evidence" value="ECO:0007669"/>
    <property type="project" value="InterPro"/>
</dbReference>
<dbReference type="InterPro" id="IPR005828">
    <property type="entry name" value="MFS_sugar_transport-like"/>
</dbReference>
<evidence type="ECO:0000256" key="2">
    <source>
        <dbReference type="ARBA" id="ARBA00022692"/>
    </source>
</evidence>
<dbReference type="VEuPathDB" id="VectorBase:ISCP_025074"/>
<feature type="transmembrane region" description="Helical" evidence="6">
    <location>
        <begin position="400"/>
        <end position="420"/>
    </location>
</feature>
<dbReference type="SUPFAM" id="SSF103473">
    <property type="entry name" value="MFS general substrate transporter"/>
    <property type="match status" value="1"/>
</dbReference>
<dbReference type="Pfam" id="PF00083">
    <property type="entry name" value="Sugar_tr"/>
    <property type="match status" value="1"/>
</dbReference>
<feature type="transmembrane region" description="Helical" evidence="6">
    <location>
        <begin position="346"/>
        <end position="368"/>
    </location>
</feature>
<dbReference type="EMBL" id="DS959068">
    <property type="protein sequence ID" value="EEC19311.1"/>
    <property type="molecule type" value="Genomic_DNA"/>
</dbReference>
<evidence type="ECO:0000256" key="1">
    <source>
        <dbReference type="ARBA" id="ARBA00004141"/>
    </source>
</evidence>
<dbReference type="InterPro" id="IPR036259">
    <property type="entry name" value="MFS_trans_sf"/>
</dbReference>
<feature type="transmembrane region" description="Helical" evidence="6">
    <location>
        <begin position="374"/>
        <end position="393"/>
    </location>
</feature>
<dbReference type="PaxDb" id="6945-B7QKD9"/>
<feature type="transmembrane region" description="Helical" evidence="6">
    <location>
        <begin position="166"/>
        <end position="183"/>
    </location>
</feature>
<feature type="compositionally biased region" description="Basic and acidic residues" evidence="5">
    <location>
        <begin position="601"/>
        <end position="617"/>
    </location>
</feature>
<dbReference type="InParanoid" id="B7QKD9"/>
<dbReference type="VEuPathDB" id="VectorBase:ISCW013909"/>
<feature type="transmembrane region" description="Helical" evidence="6">
    <location>
        <begin position="426"/>
        <end position="449"/>
    </location>
</feature>
<evidence type="ECO:0000313" key="9">
    <source>
        <dbReference type="Proteomes" id="UP000001555"/>
    </source>
</evidence>
<reference evidence="8" key="2">
    <citation type="submission" date="2020-05" db="UniProtKB">
        <authorList>
            <consortium name="EnsemblMetazoa"/>
        </authorList>
    </citation>
    <scope>IDENTIFICATION</scope>
    <source>
        <strain evidence="8">wikel</strain>
    </source>
</reference>
<accession>B7QKD9</accession>
<feature type="transmembrane region" description="Helical" evidence="6">
    <location>
        <begin position="30"/>
        <end position="51"/>
    </location>
</feature>
<dbReference type="EnsemblMetazoa" id="ISCW013909-RA">
    <property type="protein sequence ID" value="ISCW013909-PA"/>
    <property type="gene ID" value="ISCW013909"/>
</dbReference>
<feature type="transmembrane region" description="Helical" evidence="6">
    <location>
        <begin position="135"/>
        <end position="159"/>
    </location>
</feature>
<proteinExistence type="predicted"/>
<protein>
    <submittedName>
        <fullName evidence="7 8">Organic cation/carnitine transporter, putative</fullName>
    </submittedName>
</protein>
<dbReference type="OrthoDB" id="6493548at2759"/>
<keyword evidence="2 6" id="KW-0812">Transmembrane</keyword>
<dbReference type="EMBL" id="ABJB011062707">
    <property type="status" value="NOT_ANNOTATED_CDS"/>
    <property type="molecule type" value="Genomic_DNA"/>
</dbReference>
<organism>
    <name type="scientific">Ixodes scapularis</name>
    <name type="common">Black-legged tick</name>
    <name type="synonym">Deer tick</name>
    <dbReference type="NCBI Taxonomy" id="6945"/>
    <lineage>
        <taxon>Eukaryota</taxon>
        <taxon>Metazoa</taxon>
        <taxon>Ecdysozoa</taxon>
        <taxon>Arthropoda</taxon>
        <taxon>Chelicerata</taxon>
        <taxon>Arachnida</taxon>
        <taxon>Acari</taxon>
        <taxon>Parasitiformes</taxon>
        <taxon>Ixodida</taxon>
        <taxon>Ixodoidea</taxon>
        <taxon>Ixodidae</taxon>
        <taxon>Ixodinae</taxon>
        <taxon>Ixodes</taxon>
    </lineage>
</organism>
<gene>
    <name evidence="7" type="ORF">IscW_ISCW013909</name>
</gene>
<name>B7QKD9_IXOSC</name>
<sequence length="627" mass="68896">MDLANNPIETTERHISEDTIEIGVGRFQGMVIFCAVLAAVSYFCHASSFALTARVMDHWCRPPDGITMSRSQWKNVAIPVTKDGRHSRCSMYSLPLKPENTVMRTLIPCIEWEFDLEEYGNTIISEWSLVCNRSWLIPLASLIFDLGGVLGGVISGVVADHIGRRPVVCLCVVVNLFAGFASGQTNLFAVFLTVRSIVAGSSEGLVKVLAVALYEVSPHQKWPLYCFTNLGVALLIVPPFFLVLSVLQLNWMEVHLAIMVPTAFLVCVFYMILESPRWLLVTGNIHEAWKVTLLAASTNRAPSEAAINSLRKAGNDLKFATSENGDSHRITIQRLLLEPKTRTRSAIVCFAWLAVDFAFSVHIFMYPFAIHESFAIASVVLVPICFPIVLFSFNQFDKESVLVIILSVLSVGTALLMVVYDEPPTVIASALLVFVQLLSSVAFFVLFTLTVELFPTALRCTGFSLSAAFGSVSTMFATLVTQFETKLRKDLLLALIATLAVCGALALCSLTGTASPTAFFARLQPEMEENTQRQLQWSPRPFPPERPTMKVMDTAEMPVSQAPPLEPSVLHVLPGQPIQRFQSSQHSGPGTGGPFKAQTAKNKDPAPHHSAKPHDKGCATQSCKYRQ</sequence>
<feature type="transmembrane region" description="Helical" evidence="6">
    <location>
        <begin position="254"/>
        <end position="273"/>
    </location>
</feature>
<keyword evidence="4 6" id="KW-0472">Membrane</keyword>
<dbReference type="Proteomes" id="UP000001555">
    <property type="component" value="Unassembled WGS sequence"/>
</dbReference>
<evidence type="ECO:0000256" key="6">
    <source>
        <dbReference type="SAM" id="Phobius"/>
    </source>
</evidence>
<evidence type="ECO:0000256" key="5">
    <source>
        <dbReference type="SAM" id="MobiDB-lite"/>
    </source>
</evidence>
<reference evidence="7 9" key="1">
    <citation type="submission" date="2008-03" db="EMBL/GenBank/DDBJ databases">
        <title>Annotation of Ixodes scapularis.</title>
        <authorList>
            <consortium name="Ixodes scapularis Genome Project Consortium"/>
            <person name="Caler E."/>
            <person name="Hannick L.I."/>
            <person name="Bidwell S."/>
            <person name="Joardar V."/>
            <person name="Thiagarajan M."/>
            <person name="Amedeo P."/>
            <person name="Galinsky K.J."/>
            <person name="Schobel S."/>
            <person name="Inman J."/>
            <person name="Hostetler J."/>
            <person name="Miller J."/>
            <person name="Hammond M."/>
            <person name="Megy K."/>
            <person name="Lawson D."/>
            <person name="Kodira C."/>
            <person name="Sutton G."/>
            <person name="Meyer J."/>
            <person name="Hill C.A."/>
            <person name="Birren B."/>
            <person name="Nene V."/>
            <person name="Collins F."/>
            <person name="Alarcon-Chaidez F."/>
            <person name="Wikel S."/>
            <person name="Strausberg R."/>
        </authorList>
    </citation>
    <scope>NUCLEOTIDE SEQUENCE [LARGE SCALE GENOMIC DNA]</scope>
    <source>
        <strain evidence="9">Wikel</strain>
        <strain evidence="7">Wikel colony</strain>
    </source>
</reference>
<comment type="subcellular location">
    <subcellularLocation>
        <location evidence="1">Membrane</location>
        <topology evidence="1">Multi-pass membrane protein</topology>
    </subcellularLocation>
</comment>
<feature type="transmembrane region" description="Helical" evidence="6">
    <location>
        <begin position="492"/>
        <end position="514"/>
    </location>
</feature>
<dbReference type="HOGENOM" id="CLU_001265_33_3_1"/>
<keyword evidence="9" id="KW-1185">Reference proteome</keyword>
<evidence type="ECO:0000256" key="4">
    <source>
        <dbReference type="ARBA" id="ARBA00023136"/>
    </source>
</evidence>
<dbReference type="VEuPathDB" id="VectorBase:ISCI013909"/>
<dbReference type="PANTHER" id="PTHR24064">
    <property type="entry name" value="SOLUTE CARRIER FAMILY 22 MEMBER"/>
    <property type="match status" value="1"/>
</dbReference>
<feature type="transmembrane region" description="Helical" evidence="6">
    <location>
        <begin position="226"/>
        <end position="248"/>
    </location>
</feature>
<keyword evidence="3 6" id="KW-1133">Transmembrane helix</keyword>
<evidence type="ECO:0000313" key="8">
    <source>
        <dbReference type="EnsemblMetazoa" id="ISCW013909-PA"/>
    </source>
</evidence>
<dbReference type="AlphaFoldDB" id="B7QKD9"/>
<feature type="region of interest" description="Disordered" evidence="5">
    <location>
        <begin position="580"/>
        <end position="627"/>
    </location>
</feature>
<dbReference type="GO" id="GO:0016020">
    <property type="term" value="C:membrane"/>
    <property type="evidence" value="ECO:0007669"/>
    <property type="project" value="UniProtKB-SubCell"/>
</dbReference>
<feature type="transmembrane region" description="Helical" evidence="6">
    <location>
        <begin position="461"/>
        <end position="480"/>
    </location>
</feature>